<dbReference type="InterPro" id="IPR002477">
    <property type="entry name" value="Peptidoglycan-bd-like"/>
</dbReference>
<dbReference type="InterPro" id="IPR036366">
    <property type="entry name" value="PGBDSf"/>
</dbReference>
<dbReference type="RefSeq" id="WP_131303635.1">
    <property type="nucleotide sequence ID" value="NZ_SJJR01000006.1"/>
</dbReference>
<evidence type="ECO:0000313" key="4">
    <source>
        <dbReference type="Proteomes" id="UP000292274"/>
    </source>
</evidence>
<dbReference type="SUPFAM" id="SSF47090">
    <property type="entry name" value="PGBD-like"/>
    <property type="match status" value="1"/>
</dbReference>
<name>A0A4R0GQ05_9ACTN</name>
<dbReference type="Proteomes" id="UP000292274">
    <property type="component" value="Unassembled WGS sequence"/>
</dbReference>
<dbReference type="OrthoDB" id="3400966at2"/>
<evidence type="ECO:0000259" key="2">
    <source>
        <dbReference type="Pfam" id="PF01471"/>
    </source>
</evidence>
<reference evidence="3 4" key="1">
    <citation type="submission" date="2019-02" db="EMBL/GenBank/DDBJ databases">
        <title>Jishengella sp. nov., isolated from a root of Zingiber montanum.</title>
        <authorList>
            <person name="Kuncharoen N."/>
            <person name="Kudo T."/>
            <person name="Masahiro Y."/>
            <person name="Ohkuma M."/>
            <person name="Tanasupawat S."/>
        </authorList>
    </citation>
    <scope>NUCLEOTIDE SEQUENCE [LARGE SCALE GENOMIC DNA]</scope>
    <source>
        <strain evidence="3 4">PLAI 1-1</strain>
    </source>
</reference>
<dbReference type="EMBL" id="SJJR01000006">
    <property type="protein sequence ID" value="TCB97588.1"/>
    <property type="molecule type" value="Genomic_DNA"/>
</dbReference>
<comment type="caution">
    <text evidence="3">The sequence shown here is derived from an EMBL/GenBank/DDBJ whole genome shotgun (WGS) entry which is preliminary data.</text>
</comment>
<dbReference type="Gene3D" id="1.10.101.10">
    <property type="entry name" value="PGBD-like superfamily/PGBD"/>
    <property type="match status" value="1"/>
</dbReference>
<feature type="region of interest" description="Disordered" evidence="1">
    <location>
        <begin position="262"/>
        <end position="289"/>
    </location>
</feature>
<dbReference type="Pfam" id="PF01471">
    <property type="entry name" value="PG_binding_1"/>
    <property type="match status" value="1"/>
</dbReference>
<organism evidence="3 4">
    <name type="scientific">Micromonospora zingiberis</name>
    <dbReference type="NCBI Taxonomy" id="2053011"/>
    <lineage>
        <taxon>Bacteria</taxon>
        <taxon>Bacillati</taxon>
        <taxon>Actinomycetota</taxon>
        <taxon>Actinomycetes</taxon>
        <taxon>Micromonosporales</taxon>
        <taxon>Micromonosporaceae</taxon>
        <taxon>Micromonospora</taxon>
    </lineage>
</organism>
<dbReference type="InterPro" id="IPR036365">
    <property type="entry name" value="PGBD-like_sf"/>
</dbReference>
<proteinExistence type="predicted"/>
<evidence type="ECO:0000256" key="1">
    <source>
        <dbReference type="SAM" id="MobiDB-lite"/>
    </source>
</evidence>
<sequence>MTRAPENLLAVRRLLLEHLNRDPNRVRDEDLEPNEVGIVGDPNHRGGYHCGSDRVVTNDYSVVESPRDRNGLTLDAAALDVGMFEWRDPLGRMHNLQTFSVWCVAQCTANAPDTRDIREIIYSPDGQRVLRWDRLGRRSTGDRSHLWHTHFSFFRDSIKANRDQTPLFRRYLTSIGLITASTGGDDMFCRKGDKGPAVEALQRLLAELGYSPGKIDGEYGPATEAALSAARKAAGNSVTDGSAYTPAAWLTLQTLLARKYAGQRGPAGERGPAGPQGSKGDPGQPNPIDYRQLARAAVDLAAEQRAGNQG</sequence>
<evidence type="ECO:0000313" key="3">
    <source>
        <dbReference type="EMBL" id="TCB97588.1"/>
    </source>
</evidence>
<accession>A0A4R0GQ05</accession>
<feature type="compositionally biased region" description="Low complexity" evidence="1">
    <location>
        <begin position="262"/>
        <end position="276"/>
    </location>
</feature>
<protein>
    <recommendedName>
        <fullName evidence="2">Peptidoglycan binding-like domain-containing protein</fullName>
    </recommendedName>
</protein>
<gene>
    <name evidence="3" type="ORF">E0H26_11770</name>
</gene>
<feature type="domain" description="Peptidoglycan binding-like" evidence="2">
    <location>
        <begin position="195"/>
        <end position="239"/>
    </location>
</feature>
<keyword evidence="4" id="KW-1185">Reference proteome</keyword>
<dbReference type="AlphaFoldDB" id="A0A4R0GQ05"/>